<dbReference type="GO" id="GO:0006351">
    <property type="term" value="P:DNA-templated transcription"/>
    <property type="evidence" value="ECO:0007669"/>
    <property type="project" value="UniProtKB-UniRule"/>
</dbReference>
<proteinExistence type="inferred from homology"/>
<dbReference type="KEGG" id="sazo:D1868_01975"/>
<dbReference type="Pfam" id="PF16992">
    <property type="entry name" value="RNA_pol_RpbG"/>
    <property type="match status" value="1"/>
</dbReference>
<keyword evidence="1" id="KW-0963">Cytoplasm</keyword>
<keyword evidence="3" id="KW-1185">Reference proteome</keyword>
<dbReference type="AlphaFoldDB" id="A0A650CLY8"/>
<dbReference type="OrthoDB" id="34039at2157"/>
<dbReference type="EC" id="2.7.7.6" evidence="1"/>
<evidence type="ECO:0000313" key="3">
    <source>
        <dbReference type="Proteomes" id="UP000423396"/>
    </source>
</evidence>
<comment type="subcellular location">
    <subcellularLocation>
        <location evidence="1">Cytoplasm</location>
    </subcellularLocation>
</comment>
<keyword evidence="1 2" id="KW-0240">DNA-directed RNA polymerase</keyword>
<sequence length="128" mass="14788">MQSIQPGKLYLSCTTSKIERGNLKNLLILKLECEQNIVIETDIVEEINLFKEGEKVTVEISIEKPSYTEKDFCAHGYLFYEKLQDDGTILDQISLYGLIVKISSKNLGLIKENLFKMMDHVYYCIKRS</sequence>
<dbReference type="Gene3D" id="2.40.50.140">
    <property type="entry name" value="Nucleic acid-binding proteins"/>
    <property type="match status" value="1"/>
</dbReference>
<dbReference type="GO" id="GO:0003899">
    <property type="term" value="F:DNA-directed RNA polymerase activity"/>
    <property type="evidence" value="ECO:0007669"/>
    <property type="project" value="UniProtKB-UniRule"/>
</dbReference>
<keyword evidence="1" id="KW-0804">Transcription</keyword>
<accession>A0A650CLY8</accession>
<reference evidence="2 3" key="1">
    <citation type="submission" date="2019-10" db="EMBL/GenBank/DDBJ databases">
        <title>Genome Sequences from Six Type Strain Members of the Archaeal Family Sulfolobaceae: Acidianus ambivalens, Acidianus infernus, Metallosphaera prunae, Stygiolobus azoricus, Sulfolobus metallicus, and Sulfurisphaera ohwakuensis.</title>
        <authorList>
            <person name="Counts J.A."/>
            <person name="Kelly R.M."/>
        </authorList>
    </citation>
    <scope>NUCLEOTIDE SEQUENCE [LARGE SCALE GENOMIC DNA]</scope>
    <source>
        <strain evidence="2 3">FC6</strain>
    </source>
</reference>
<dbReference type="InterPro" id="IPR012340">
    <property type="entry name" value="NA-bd_OB-fold"/>
</dbReference>
<dbReference type="GO" id="GO:0000428">
    <property type="term" value="C:DNA-directed RNA polymerase complex"/>
    <property type="evidence" value="ECO:0007669"/>
    <property type="project" value="UniProtKB-KW"/>
</dbReference>
<evidence type="ECO:0000313" key="2">
    <source>
        <dbReference type="EMBL" id="QGR18876.1"/>
    </source>
</evidence>
<dbReference type="HAMAP" id="MF_00866">
    <property type="entry name" value="RNApol_arch_Rpo8"/>
    <property type="match status" value="1"/>
</dbReference>
<comment type="function">
    <text evidence="1">DNA-dependent RNA polymerase (RNAP) catalyzes the transcription of DNA into RNA using the four ribonucleoside triphosphates as substrates.</text>
</comment>
<protein>
    <recommendedName>
        <fullName evidence="1">DNA-directed RNA polymerase subunit Rpo8</fullName>
        <ecNumber evidence="1">2.7.7.6</ecNumber>
    </recommendedName>
    <alternativeName>
        <fullName evidence="1">DNA-directed RNA polymerase, subunit G</fullName>
    </alternativeName>
</protein>
<gene>
    <name evidence="1" type="primary">rpo8</name>
    <name evidence="1" type="synonym">rpoG</name>
    <name evidence="2" type="ORF">D1868_01975</name>
</gene>
<dbReference type="RefSeq" id="WP_156005105.1">
    <property type="nucleotide sequence ID" value="NZ_CP045483.1"/>
</dbReference>
<name>A0A650CLY8_9CREN</name>
<comment type="similarity">
    <text evidence="1">Belongs to the archaeal Rpo8 RNA polymerase subunit family.</text>
</comment>
<dbReference type="EMBL" id="CP045483">
    <property type="protein sequence ID" value="QGR18876.1"/>
    <property type="molecule type" value="Genomic_DNA"/>
</dbReference>
<comment type="catalytic activity">
    <reaction evidence="1">
        <text>RNA(n) + a ribonucleoside 5'-triphosphate = RNA(n+1) + diphosphate</text>
        <dbReference type="Rhea" id="RHEA:21248"/>
        <dbReference type="Rhea" id="RHEA-COMP:14527"/>
        <dbReference type="Rhea" id="RHEA-COMP:17342"/>
        <dbReference type="ChEBI" id="CHEBI:33019"/>
        <dbReference type="ChEBI" id="CHEBI:61557"/>
        <dbReference type="ChEBI" id="CHEBI:140395"/>
        <dbReference type="EC" id="2.7.7.6"/>
    </reaction>
</comment>
<dbReference type="GO" id="GO:0005737">
    <property type="term" value="C:cytoplasm"/>
    <property type="evidence" value="ECO:0007669"/>
    <property type="project" value="UniProtKB-SubCell"/>
</dbReference>
<dbReference type="InterPro" id="IPR031555">
    <property type="entry name" value="RNA_pol_Rpo8"/>
</dbReference>
<keyword evidence="1" id="KW-0548">Nucleotidyltransferase</keyword>
<dbReference type="Proteomes" id="UP000423396">
    <property type="component" value="Chromosome"/>
</dbReference>
<keyword evidence="1" id="KW-0808">Transferase</keyword>
<dbReference type="GeneID" id="42797802"/>
<organism evidence="2 3">
    <name type="scientific">Stygiolobus azoricus</name>
    <dbReference type="NCBI Taxonomy" id="41675"/>
    <lineage>
        <taxon>Archaea</taxon>
        <taxon>Thermoproteota</taxon>
        <taxon>Thermoprotei</taxon>
        <taxon>Sulfolobales</taxon>
        <taxon>Sulfolobaceae</taxon>
        <taxon>Stygiolobus</taxon>
    </lineage>
</organism>
<comment type="subunit">
    <text evidence="1">Part of the RNA polymerase complex.</text>
</comment>
<evidence type="ECO:0000256" key="1">
    <source>
        <dbReference type="HAMAP-Rule" id="MF_00866"/>
    </source>
</evidence>